<dbReference type="Pfam" id="PF13354">
    <property type="entry name" value="Beta-lactamase2"/>
    <property type="match status" value="1"/>
</dbReference>
<comment type="caution">
    <text evidence="2">The sequence shown here is derived from an EMBL/GenBank/DDBJ whole genome shotgun (WGS) entry which is preliminary data.</text>
</comment>
<dbReference type="InterPro" id="IPR000871">
    <property type="entry name" value="Beta-lactam_class-A"/>
</dbReference>
<proteinExistence type="predicted"/>
<dbReference type="GO" id="GO:0016787">
    <property type="term" value="F:hydrolase activity"/>
    <property type="evidence" value="ECO:0007669"/>
    <property type="project" value="UniProtKB-KW"/>
</dbReference>
<keyword evidence="2" id="KW-0378">Hydrolase</keyword>
<reference evidence="2 3" key="1">
    <citation type="submission" date="2022-11" db="EMBL/GenBank/DDBJ databases">
        <title>Anaerobic phenanthrene biodegradation by a DNRA strain PheN6.</title>
        <authorList>
            <person name="Zhang Z."/>
        </authorList>
    </citation>
    <scope>NUCLEOTIDE SEQUENCE [LARGE SCALE GENOMIC DNA]</scope>
    <source>
        <strain evidence="2 3">PheN6</strain>
    </source>
</reference>
<evidence type="ECO:0000313" key="2">
    <source>
        <dbReference type="EMBL" id="MDC5698140.1"/>
    </source>
</evidence>
<dbReference type="PANTHER" id="PTHR35333:SF3">
    <property type="entry name" value="BETA-LACTAMASE-TYPE TRANSPEPTIDASE FOLD CONTAINING PROTEIN"/>
    <property type="match status" value="1"/>
</dbReference>
<dbReference type="Gene3D" id="3.40.710.10">
    <property type="entry name" value="DD-peptidase/beta-lactamase superfamily"/>
    <property type="match status" value="1"/>
</dbReference>
<keyword evidence="3" id="KW-1185">Reference proteome</keyword>
<sequence length="290" mass="30801">MSLTFEFPSDVRWAVALRIHGSRMPLSTSHAHVPLRTASVGKLLLLLAAARRVADGSMDGGVLLRRAPEDFVRDSGIWHTMTVDALPLVDVAALIGAVSDNLATNVLLRFIGLEEVASATASLGLMRTALHDRVRDSRGPDDPPALSTGTALELCWLAERLMRGSAMGGEADRLVRGWLSAGVDQSMVGSAFVEHFGVDPLAHHDSIGSELGFWNKTGTQLGARADVGSATWDGRMVSWTVIANWAPERDRALGAAVLRGMRDVGEWVVDALAHAGSHSVEPATSSGGQT</sequence>
<protein>
    <submittedName>
        <fullName evidence="2">Class A beta-lactamase-related serine hydrolase</fullName>
    </submittedName>
</protein>
<dbReference type="EMBL" id="JAPFQL010000054">
    <property type="protein sequence ID" value="MDC5698140.1"/>
    <property type="molecule type" value="Genomic_DNA"/>
</dbReference>
<dbReference type="InterPro" id="IPR012338">
    <property type="entry name" value="Beta-lactam/transpept-like"/>
</dbReference>
<organism evidence="2 3">
    <name type="scientific">Intrasporangium calvum</name>
    <dbReference type="NCBI Taxonomy" id="53358"/>
    <lineage>
        <taxon>Bacteria</taxon>
        <taxon>Bacillati</taxon>
        <taxon>Actinomycetota</taxon>
        <taxon>Actinomycetes</taxon>
        <taxon>Micrococcales</taxon>
        <taxon>Intrasporangiaceae</taxon>
        <taxon>Intrasporangium</taxon>
    </lineage>
</organism>
<feature type="domain" description="Beta-lactamase class A catalytic" evidence="1">
    <location>
        <begin position="31"/>
        <end position="237"/>
    </location>
</feature>
<dbReference type="PANTHER" id="PTHR35333">
    <property type="entry name" value="BETA-LACTAMASE"/>
    <property type="match status" value="1"/>
</dbReference>
<dbReference type="SUPFAM" id="SSF56601">
    <property type="entry name" value="beta-lactamase/transpeptidase-like"/>
    <property type="match status" value="1"/>
</dbReference>
<name>A0ABT5GJU2_9MICO</name>
<dbReference type="RefSeq" id="WP_272462714.1">
    <property type="nucleotide sequence ID" value="NZ_JAPFQL010000054.1"/>
</dbReference>
<accession>A0ABT5GJU2</accession>
<evidence type="ECO:0000313" key="3">
    <source>
        <dbReference type="Proteomes" id="UP001150259"/>
    </source>
</evidence>
<evidence type="ECO:0000259" key="1">
    <source>
        <dbReference type="Pfam" id="PF13354"/>
    </source>
</evidence>
<dbReference type="InterPro" id="IPR045155">
    <property type="entry name" value="Beta-lactam_cat"/>
</dbReference>
<dbReference type="Proteomes" id="UP001150259">
    <property type="component" value="Unassembled WGS sequence"/>
</dbReference>
<gene>
    <name evidence="2" type="ORF">OO014_12805</name>
</gene>